<proteinExistence type="predicted"/>
<dbReference type="Gene3D" id="3.30.160.60">
    <property type="entry name" value="Classic Zinc Finger"/>
    <property type="match status" value="1"/>
</dbReference>
<dbReference type="PROSITE" id="PS51125">
    <property type="entry name" value="NHL"/>
    <property type="match status" value="4"/>
</dbReference>
<dbReference type="InterPro" id="IPR001841">
    <property type="entry name" value="Znf_RING"/>
</dbReference>
<feature type="repeat" description="NHL" evidence="7">
    <location>
        <begin position="677"/>
        <end position="720"/>
    </location>
</feature>
<keyword evidence="3" id="KW-0677">Repeat</keyword>
<dbReference type="Pfam" id="PF13445">
    <property type="entry name" value="zf-RING_UBOX"/>
    <property type="match status" value="1"/>
</dbReference>
<organism evidence="11 12">
    <name type="scientific">Geodia barretti</name>
    <name type="common">Barrett's horny sponge</name>
    <dbReference type="NCBI Taxonomy" id="519541"/>
    <lineage>
        <taxon>Eukaryota</taxon>
        <taxon>Metazoa</taxon>
        <taxon>Porifera</taxon>
        <taxon>Demospongiae</taxon>
        <taxon>Heteroscleromorpha</taxon>
        <taxon>Tetractinellida</taxon>
        <taxon>Astrophorina</taxon>
        <taxon>Geodiidae</taxon>
        <taxon>Geodia</taxon>
    </lineage>
</organism>
<dbReference type="EMBL" id="CASHTH010001451">
    <property type="protein sequence ID" value="CAI8015486.1"/>
    <property type="molecule type" value="Genomic_DNA"/>
</dbReference>
<keyword evidence="2" id="KW-0479">Metal-binding</keyword>
<dbReference type="InterPro" id="IPR017907">
    <property type="entry name" value="Znf_RING_CS"/>
</dbReference>
<dbReference type="PANTHER" id="PTHR24104">
    <property type="entry name" value="E3 UBIQUITIN-PROTEIN LIGASE NHLRC1-RELATED"/>
    <property type="match status" value="1"/>
</dbReference>
<dbReference type="InterPro" id="IPR013083">
    <property type="entry name" value="Znf_RING/FYVE/PHD"/>
</dbReference>
<feature type="region of interest" description="Disordered" evidence="8">
    <location>
        <begin position="346"/>
        <end position="374"/>
    </location>
</feature>
<evidence type="ECO:0000256" key="1">
    <source>
        <dbReference type="ARBA" id="ARBA00022553"/>
    </source>
</evidence>
<evidence type="ECO:0000259" key="10">
    <source>
        <dbReference type="PROSITE" id="PS50119"/>
    </source>
</evidence>
<sequence length="720" mass="79282">MMLDVDSEAYSSSRLRSRTRVQAARQELVCPICIETFSEPRTLACQHTFCTACLLQLAASASRKTARPPLPLKPSAAGGGGTAPSAEIAIACPECRANIILPENGVTGLPKNFKLERIIEILSPDEREELNRGSVQKMRMFRCLTHTKKSADYFCTTCNRLACGDCLLELHLNHEGVKRATEVLAEHVEELKGLIPESREALEAGEASLCSIESLAESVTQEGVDAIQGAKTYFAKIHDILKKRESEIEREILGQIETSRGKIERGSSALEESLEEFRDCTRELEQATRRENFEILAKEDELKHRLNSGREALEASCSEALKLKDITIKPPPLGDTKLEVLCRTLGAKPPKPLPRKQKVKPSPPSPSSSSSDTISRVNAVDVEYDLVVARGNEAGKEDLTGNTDIYVTAAEIYFPLPKPPLRNESYRWQPTVVKPELIWSPQNMSTSFFQSSTGSVYPRGVCCGVSGTVLVTDIHNHCVRILASTGKCLEVVGKEGKSDGTFGEPTAVTTDCDGNMLVCDLCPPRLQKFSPQGVFVKKMNTRYLRGNPLGEPWGVAVGHDGTIFVSDWDKSCIHTYSDSGRYLNNFGASGSDTPLKYPAGIAIDKRGRIVVADRGNHVVCIYTPDGNLLNRFGKMGRAPGELYFPFGVAISKDGANIFVSESGNHRISVFDSQGKFLRCFGKKGSEPGMFHLPRHMCIDKNKRLFVSDEQNQRIQIFTSY</sequence>
<feature type="domain" description="B box-type" evidence="10">
    <location>
        <begin position="138"/>
        <end position="179"/>
    </location>
</feature>
<evidence type="ECO:0000256" key="4">
    <source>
        <dbReference type="ARBA" id="ARBA00022771"/>
    </source>
</evidence>
<dbReference type="PROSITE" id="PS00518">
    <property type="entry name" value="ZF_RING_1"/>
    <property type="match status" value="1"/>
</dbReference>
<dbReference type="SUPFAM" id="SSF101898">
    <property type="entry name" value="NHL repeat"/>
    <property type="match status" value="1"/>
</dbReference>
<dbReference type="Gene3D" id="2.120.10.30">
    <property type="entry name" value="TolB, C-terminal domain"/>
    <property type="match status" value="2"/>
</dbReference>
<feature type="repeat" description="NHL" evidence="7">
    <location>
        <begin position="489"/>
        <end position="532"/>
    </location>
</feature>
<evidence type="ECO:0000256" key="3">
    <source>
        <dbReference type="ARBA" id="ARBA00022737"/>
    </source>
</evidence>
<dbReference type="GO" id="GO:0061630">
    <property type="term" value="F:ubiquitin protein ligase activity"/>
    <property type="evidence" value="ECO:0007669"/>
    <property type="project" value="TreeGrafter"/>
</dbReference>
<evidence type="ECO:0000256" key="6">
    <source>
        <dbReference type="PROSITE-ProRule" id="PRU00024"/>
    </source>
</evidence>
<dbReference type="GO" id="GO:0008270">
    <property type="term" value="F:zinc ion binding"/>
    <property type="evidence" value="ECO:0007669"/>
    <property type="project" value="UniProtKB-KW"/>
</dbReference>
<evidence type="ECO:0000256" key="8">
    <source>
        <dbReference type="SAM" id="MobiDB-lite"/>
    </source>
</evidence>
<feature type="repeat" description="NHL" evidence="7">
    <location>
        <begin position="629"/>
        <end position="673"/>
    </location>
</feature>
<keyword evidence="4 6" id="KW-0863">Zinc-finger</keyword>
<accession>A0AA35RSF4</accession>
<evidence type="ECO:0000256" key="5">
    <source>
        <dbReference type="ARBA" id="ARBA00022833"/>
    </source>
</evidence>
<dbReference type="PROSITE" id="PS50089">
    <property type="entry name" value="ZF_RING_2"/>
    <property type="match status" value="1"/>
</dbReference>
<name>A0AA35RSF4_GEOBA</name>
<dbReference type="SUPFAM" id="SSF57850">
    <property type="entry name" value="RING/U-box"/>
    <property type="match status" value="1"/>
</dbReference>
<dbReference type="PANTHER" id="PTHR24104:SF47">
    <property type="entry name" value="E3 UBIQUITIN-PROTEIN LIGASE NHLRC1"/>
    <property type="match status" value="1"/>
</dbReference>
<evidence type="ECO:0000313" key="12">
    <source>
        <dbReference type="Proteomes" id="UP001174909"/>
    </source>
</evidence>
<dbReference type="InterPro" id="IPR000315">
    <property type="entry name" value="Znf_B-box"/>
</dbReference>
<dbReference type="GO" id="GO:0000209">
    <property type="term" value="P:protein polyubiquitination"/>
    <property type="evidence" value="ECO:0007669"/>
    <property type="project" value="TreeGrafter"/>
</dbReference>
<dbReference type="Pfam" id="PF01436">
    <property type="entry name" value="NHL"/>
    <property type="match status" value="1"/>
</dbReference>
<evidence type="ECO:0000256" key="7">
    <source>
        <dbReference type="PROSITE-ProRule" id="PRU00504"/>
    </source>
</evidence>
<dbReference type="SUPFAM" id="SSF57845">
    <property type="entry name" value="B-box zinc-binding domain"/>
    <property type="match status" value="1"/>
</dbReference>
<dbReference type="Pfam" id="PF00643">
    <property type="entry name" value="zf-B_box"/>
    <property type="match status" value="1"/>
</dbReference>
<keyword evidence="12" id="KW-1185">Reference proteome</keyword>
<keyword evidence="5" id="KW-0862">Zinc</keyword>
<dbReference type="InterPro" id="IPR027370">
    <property type="entry name" value="Znf-RING_euk"/>
</dbReference>
<dbReference type="InterPro" id="IPR011042">
    <property type="entry name" value="6-blade_b-propeller_TolB-like"/>
</dbReference>
<comment type="caution">
    <text evidence="11">The sequence shown here is derived from an EMBL/GenBank/DDBJ whole genome shotgun (WGS) entry which is preliminary data.</text>
</comment>
<evidence type="ECO:0000259" key="9">
    <source>
        <dbReference type="PROSITE" id="PS50089"/>
    </source>
</evidence>
<feature type="repeat" description="NHL" evidence="7">
    <location>
        <begin position="583"/>
        <end position="625"/>
    </location>
</feature>
<dbReference type="Proteomes" id="UP001174909">
    <property type="component" value="Unassembled WGS sequence"/>
</dbReference>
<dbReference type="Gene3D" id="3.30.40.10">
    <property type="entry name" value="Zinc/RING finger domain, C3HC4 (zinc finger)"/>
    <property type="match status" value="1"/>
</dbReference>
<keyword evidence="1" id="KW-0597">Phosphoprotein</keyword>
<dbReference type="InterPro" id="IPR001258">
    <property type="entry name" value="NHL_repeat"/>
</dbReference>
<dbReference type="PROSITE" id="PS50119">
    <property type="entry name" value="ZF_BBOX"/>
    <property type="match status" value="1"/>
</dbReference>
<reference evidence="11" key="1">
    <citation type="submission" date="2023-03" db="EMBL/GenBank/DDBJ databases">
        <authorList>
            <person name="Steffen K."/>
            <person name="Cardenas P."/>
        </authorList>
    </citation>
    <scope>NUCLEOTIDE SEQUENCE</scope>
</reference>
<feature type="domain" description="RING-type" evidence="9">
    <location>
        <begin position="30"/>
        <end position="96"/>
    </location>
</feature>
<evidence type="ECO:0000313" key="11">
    <source>
        <dbReference type="EMBL" id="CAI8015486.1"/>
    </source>
</evidence>
<dbReference type="AlphaFoldDB" id="A0AA35RSF4"/>
<dbReference type="InterPro" id="IPR050952">
    <property type="entry name" value="TRIM-NHL_E3_ligases"/>
</dbReference>
<dbReference type="SMART" id="SM00184">
    <property type="entry name" value="RING"/>
    <property type="match status" value="1"/>
</dbReference>
<gene>
    <name evidence="11" type="ORF">GBAR_LOCUS9588</name>
</gene>
<evidence type="ECO:0000256" key="2">
    <source>
        <dbReference type="ARBA" id="ARBA00022723"/>
    </source>
</evidence>
<dbReference type="GO" id="GO:0043161">
    <property type="term" value="P:proteasome-mediated ubiquitin-dependent protein catabolic process"/>
    <property type="evidence" value="ECO:0007669"/>
    <property type="project" value="TreeGrafter"/>
</dbReference>
<dbReference type="CDD" id="cd05819">
    <property type="entry name" value="NHL"/>
    <property type="match status" value="1"/>
</dbReference>
<protein>
    <submittedName>
        <fullName evidence="11">Tripartite motif-containing protein 3</fullName>
    </submittedName>
</protein>